<dbReference type="AlphaFoldDB" id="A0A511KIQ8"/>
<evidence type="ECO:0000313" key="2">
    <source>
        <dbReference type="EMBL" id="GEM09324.1"/>
    </source>
</evidence>
<organism evidence="2 3">
    <name type="scientific">Rhodotorula toruloides</name>
    <name type="common">Yeast</name>
    <name type="synonym">Rhodosporidium toruloides</name>
    <dbReference type="NCBI Taxonomy" id="5286"/>
    <lineage>
        <taxon>Eukaryota</taxon>
        <taxon>Fungi</taxon>
        <taxon>Dikarya</taxon>
        <taxon>Basidiomycota</taxon>
        <taxon>Pucciniomycotina</taxon>
        <taxon>Microbotryomycetes</taxon>
        <taxon>Sporidiobolales</taxon>
        <taxon>Sporidiobolaceae</taxon>
        <taxon>Rhodotorula</taxon>
    </lineage>
</organism>
<dbReference type="Proteomes" id="UP000321518">
    <property type="component" value="Unassembled WGS sequence"/>
</dbReference>
<evidence type="ECO:0000313" key="3">
    <source>
        <dbReference type="Proteomes" id="UP000321518"/>
    </source>
</evidence>
<dbReference type="EMBL" id="BJWK01000007">
    <property type="protein sequence ID" value="GEM09324.1"/>
    <property type="molecule type" value="Genomic_DNA"/>
</dbReference>
<protein>
    <submittedName>
        <fullName evidence="2">Uncharacterized protein</fullName>
    </submittedName>
</protein>
<gene>
    <name evidence="2" type="ORF">Rt10032_c07g3341</name>
</gene>
<feature type="chain" id="PRO_5021776014" evidence="1">
    <location>
        <begin position="24"/>
        <end position="99"/>
    </location>
</feature>
<sequence length="99" mass="10540">MSPPSTLVLVALVAYLNACTAHAASSSSSKHASKIGVITSHGFTDEKWTKGFEKAQAIVAWHTRPIEGNVPMFCFADTRTGVNSRYPTQFPAGVTTIAT</sequence>
<proteinExistence type="predicted"/>
<feature type="signal peptide" evidence="1">
    <location>
        <begin position="1"/>
        <end position="23"/>
    </location>
</feature>
<keyword evidence="1" id="KW-0732">Signal</keyword>
<evidence type="ECO:0000256" key="1">
    <source>
        <dbReference type="SAM" id="SignalP"/>
    </source>
</evidence>
<accession>A0A511KIQ8</accession>
<name>A0A511KIQ8_RHOTO</name>
<reference evidence="2 3" key="1">
    <citation type="submission" date="2019-07" db="EMBL/GenBank/DDBJ databases">
        <title>Rhodotorula toruloides NBRC10032 genome sequencing.</title>
        <authorList>
            <person name="Shida Y."/>
            <person name="Takaku H."/>
            <person name="Ogasawara W."/>
            <person name="Mori K."/>
        </authorList>
    </citation>
    <scope>NUCLEOTIDE SEQUENCE [LARGE SCALE GENOMIC DNA]</scope>
    <source>
        <strain evidence="2 3">NBRC10032</strain>
    </source>
</reference>
<comment type="caution">
    <text evidence="2">The sequence shown here is derived from an EMBL/GenBank/DDBJ whole genome shotgun (WGS) entry which is preliminary data.</text>
</comment>